<keyword evidence="2 4" id="KW-0479">Metal-binding</keyword>
<dbReference type="InterPro" id="IPR001765">
    <property type="entry name" value="Carbonic_anhydrase"/>
</dbReference>
<evidence type="ECO:0000256" key="4">
    <source>
        <dbReference type="PIRSR" id="PIRSR601765-1"/>
    </source>
</evidence>
<organism evidence="6 7">
    <name type="scientific">Verticillium dahliae</name>
    <name type="common">Verticillium wilt</name>
    <dbReference type="NCBI Taxonomy" id="27337"/>
    <lineage>
        <taxon>Eukaryota</taxon>
        <taxon>Fungi</taxon>
        <taxon>Dikarya</taxon>
        <taxon>Ascomycota</taxon>
        <taxon>Pezizomycotina</taxon>
        <taxon>Sordariomycetes</taxon>
        <taxon>Hypocreomycetidae</taxon>
        <taxon>Glomerellales</taxon>
        <taxon>Plectosphaerellaceae</taxon>
        <taxon>Verticillium</taxon>
    </lineage>
</organism>
<comment type="function">
    <text evidence="5">Reversible hydration of carbon dioxide.</text>
</comment>
<evidence type="ECO:0000313" key="6">
    <source>
        <dbReference type="EMBL" id="RXG41046.1"/>
    </source>
</evidence>
<comment type="cofactor">
    <cofactor evidence="4">
        <name>Zn(2+)</name>
        <dbReference type="ChEBI" id="CHEBI:29105"/>
    </cofactor>
    <text evidence="4">Binds 1 zinc ion per subunit.</text>
</comment>
<dbReference type="PANTHER" id="PTHR43175">
    <property type="entry name" value="CARBONIC ANHYDRASE"/>
    <property type="match status" value="1"/>
</dbReference>
<dbReference type="EC" id="4.2.1.1" evidence="5"/>
<dbReference type="Proteomes" id="UP000288725">
    <property type="component" value="Chromosome 8"/>
</dbReference>
<evidence type="ECO:0000256" key="5">
    <source>
        <dbReference type="RuleBase" id="RU003956"/>
    </source>
</evidence>
<name>A0A444RIT4_VERDA</name>
<dbReference type="GO" id="GO:0004089">
    <property type="term" value="F:carbonate dehydratase activity"/>
    <property type="evidence" value="ECO:0007669"/>
    <property type="project" value="UniProtKB-UniRule"/>
</dbReference>
<keyword evidence="3 4" id="KW-0862">Zinc</keyword>
<keyword evidence="5" id="KW-0456">Lyase</keyword>
<dbReference type="Gene3D" id="3.40.1050.10">
    <property type="entry name" value="Carbonic anhydrase"/>
    <property type="match status" value="1"/>
</dbReference>
<proteinExistence type="inferred from homology"/>
<evidence type="ECO:0000256" key="1">
    <source>
        <dbReference type="ARBA" id="ARBA00006217"/>
    </source>
</evidence>
<evidence type="ECO:0000256" key="2">
    <source>
        <dbReference type="ARBA" id="ARBA00022723"/>
    </source>
</evidence>
<dbReference type="GO" id="GO:0008270">
    <property type="term" value="F:zinc ion binding"/>
    <property type="evidence" value="ECO:0007669"/>
    <property type="project" value="UniProtKB-UniRule"/>
</dbReference>
<dbReference type="SUPFAM" id="SSF53056">
    <property type="entry name" value="beta-carbonic anhydrase, cab"/>
    <property type="match status" value="1"/>
</dbReference>
<feature type="binding site" evidence="4">
    <location>
        <position position="38"/>
    </location>
    <ligand>
        <name>Zn(2+)</name>
        <dbReference type="ChEBI" id="CHEBI:29105"/>
    </ligand>
</feature>
<feature type="binding site" evidence="4">
    <location>
        <position position="93"/>
    </location>
    <ligand>
        <name>Zn(2+)</name>
        <dbReference type="ChEBI" id="CHEBI:29105"/>
    </ligand>
</feature>
<dbReference type="CDD" id="cd03379">
    <property type="entry name" value="beta_CA_cladeD"/>
    <property type="match status" value="1"/>
</dbReference>
<sequence>MSAQVAPEFEIANKKYAASFNKGHLPLPPGRKVAVVACMDARLDPAKALGLEEGDAHVIRNAGGRTSDALRSLVISQQLLGTREIVIVHHTDCGMLTFSDSSIRTKIGDELKEQADHIAFLPFSDLKQSVLDDIEFVRKSPLVLDVPVTGYIYEVETGKIVQVRV</sequence>
<accession>A0A444RIT4</accession>
<reference evidence="6 7" key="1">
    <citation type="submission" date="2018-12" db="EMBL/GenBank/DDBJ databases">
        <title>Genome of Verticillium dahliae isolate Getta Getta.</title>
        <authorList>
            <person name="Gardiner D.M."/>
        </authorList>
    </citation>
    <scope>NUCLEOTIDE SEQUENCE [LARGE SCALE GENOMIC DNA]</scope>
    <source>
        <strain evidence="6 7">Getta Getta</strain>
    </source>
</reference>
<comment type="similarity">
    <text evidence="1 5">Belongs to the beta-class carbonic anhydrase family.</text>
</comment>
<gene>
    <name evidence="6" type="ORF">VDGE_05801</name>
</gene>
<dbReference type="EMBL" id="RSDZ01000429">
    <property type="protein sequence ID" value="RXG41046.1"/>
    <property type="molecule type" value="Genomic_DNA"/>
</dbReference>
<protein>
    <recommendedName>
        <fullName evidence="5">Carbonic anhydrase</fullName>
        <ecNumber evidence="5">4.2.1.1</ecNumber>
    </recommendedName>
    <alternativeName>
        <fullName evidence="5">Carbonate dehydratase</fullName>
    </alternativeName>
</protein>
<feature type="binding site" evidence="4">
    <location>
        <position position="90"/>
    </location>
    <ligand>
        <name>Zn(2+)</name>
        <dbReference type="ChEBI" id="CHEBI:29105"/>
    </ligand>
</feature>
<comment type="caution">
    <text evidence="6">The sequence shown here is derived from an EMBL/GenBank/DDBJ whole genome shotgun (WGS) entry which is preliminary data.</text>
</comment>
<comment type="catalytic activity">
    <reaction evidence="5">
        <text>hydrogencarbonate + H(+) = CO2 + H2O</text>
        <dbReference type="Rhea" id="RHEA:10748"/>
        <dbReference type="ChEBI" id="CHEBI:15377"/>
        <dbReference type="ChEBI" id="CHEBI:15378"/>
        <dbReference type="ChEBI" id="CHEBI:16526"/>
        <dbReference type="ChEBI" id="CHEBI:17544"/>
        <dbReference type="EC" id="4.2.1.1"/>
    </reaction>
</comment>
<dbReference type="SMART" id="SM00947">
    <property type="entry name" value="Pro_CA"/>
    <property type="match status" value="1"/>
</dbReference>
<feature type="binding site" evidence="4">
    <location>
        <position position="40"/>
    </location>
    <ligand>
        <name>Zn(2+)</name>
        <dbReference type="ChEBI" id="CHEBI:29105"/>
    </ligand>
</feature>
<dbReference type="AlphaFoldDB" id="A0A444RIT4"/>
<evidence type="ECO:0000256" key="3">
    <source>
        <dbReference type="ARBA" id="ARBA00022833"/>
    </source>
</evidence>
<dbReference type="SMR" id="A0A444RIT4"/>
<dbReference type="Pfam" id="PF00484">
    <property type="entry name" value="Pro_CA"/>
    <property type="match status" value="1"/>
</dbReference>
<dbReference type="InterPro" id="IPR036874">
    <property type="entry name" value="Carbonic_anhydrase_sf"/>
</dbReference>
<dbReference type="PANTHER" id="PTHR43175:SF3">
    <property type="entry name" value="CARBON DISULFIDE HYDROLASE"/>
    <property type="match status" value="1"/>
</dbReference>
<evidence type="ECO:0000313" key="7">
    <source>
        <dbReference type="Proteomes" id="UP000288725"/>
    </source>
</evidence>